<name>A0ABV6YMH0_UNCEI</name>
<gene>
    <name evidence="1" type="ORF">ACFL6M_08085</name>
</gene>
<protein>
    <recommendedName>
        <fullName evidence="3">2-C-methyl-D-erythritol 2,4-cyclodiphosphate synthase</fullName>
    </recommendedName>
</protein>
<comment type="caution">
    <text evidence="1">The sequence shown here is derived from an EMBL/GenBank/DDBJ whole genome shotgun (WGS) entry which is preliminary data.</text>
</comment>
<dbReference type="EMBL" id="JBHPKH010000206">
    <property type="protein sequence ID" value="MFC1573538.1"/>
    <property type="molecule type" value="Genomic_DNA"/>
</dbReference>
<evidence type="ECO:0000313" key="1">
    <source>
        <dbReference type="EMBL" id="MFC1573538.1"/>
    </source>
</evidence>
<dbReference type="Proteomes" id="UP001593833">
    <property type="component" value="Unassembled WGS sequence"/>
</dbReference>
<evidence type="ECO:0000313" key="2">
    <source>
        <dbReference type="Proteomes" id="UP001593833"/>
    </source>
</evidence>
<sequence>MHDFGGGGQAGGLTGAVKERAFIRIGHGVDACGFDHAEMHGHDPGSLV</sequence>
<organism evidence="1 2">
    <name type="scientific">Eiseniibacteriota bacterium</name>
    <dbReference type="NCBI Taxonomy" id="2212470"/>
    <lineage>
        <taxon>Bacteria</taxon>
        <taxon>Candidatus Eiseniibacteriota</taxon>
    </lineage>
</organism>
<reference evidence="1 2" key="1">
    <citation type="submission" date="2024-09" db="EMBL/GenBank/DDBJ databases">
        <authorList>
            <person name="D'Angelo T."/>
        </authorList>
    </citation>
    <scope>NUCLEOTIDE SEQUENCE [LARGE SCALE GENOMIC DNA]</scope>
    <source>
        <strain evidence="1">SAG AM-320-E07</strain>
    </source>
</reference>
<accession>A0ABV6YMH0</accession>
<keyword evidence="2" id="KW-1185">Reference proteome</keyword>
<proteinExistence type="predicted"/>
<evidence type="ECO:0008006" key="3">
    <source>
        <dbReference type="Google" id="ProtNLM"/>
    </source>
</evidence>